<feature type="compositionally biased region" description="Polar residues" evidence="1">
    <location>
        <begin position="182"/>
        <end position="193"/>
    </location>
</feature>
<dbReference type="EMBL" id="BPLR01016658">
    <property type="protein sequence ID" value="GIY85422.1"/>
    <property type="molecule type" value="Genomic_DNA"/>
</dbReference>
<name>A0AAV4WRV1_CAEEX</name>
<feature type="region of interest" description="Disordered" evidence="1">
    <location>
        <begin position="84"/>
        <end position="128"/>
    </location>
</feature>
<proteinExistence type="predicted"/>
<organism evidence="2 3">
    <name type="scientific">Caerostris extrusa</name>
    <name type="common">Bark spider</name>
    <name type="synonym">Caerostris bankana</name>
    <dbReference type="NCBI Taxonomy" id="172846"/>
    <lineage>
        <taxon>Eukaryota</taxon>
        <taxon>Metazoa</taxon>
        <taxon>Ecdysozoa</taxon>
        <taxon>Arthropoda</taxon>
        <taxon>Chelicerata</taxon>
        <taxon>Arachnida</taxon>
        <taxon>Araneae</taxon>
        <taxon>Araneomorphae</taxon>
        <taxon>Entelegynae</taxon>
        <taxon>Araneoidea</taxon>
        <taxon>Araneidae</taxon>
        <taxon>Caerostris</taxon>
    </lineage>
</organism>
<dbReference type="Proteomes" id="UP001054945">
    <property type="component" value="Unassembled WGS sequence"/>
</dbReference>
<protein>
    <submittedName>
        <fullName evidence="2">Uncharacterized protein</fullName>
    </submittedName>
</protein>
<keyword evidence="3" id="KW-1185">Reference proteome</keyword>
<accession>A0AAV4WRV1</accession>
<sequence length="206" mass="23405">MGEGVEKSEKYKSSPRGNGKTILPTTRSEGEKAEIHSSEWEAAINVRNSVSQANFWEPLIIDLCSSGTSEPSNFSNQIKISEAKHGFARQRPGPKKKNSKYDISGRRGNNRRESRGKTSHEPVQQAKQYNPTYITKRKHNNKMLHHCHGRFVSKKNKQAIITQSKGWEGGMRKRREKKNLANKGNESNINAPLNSRRKSLKRGLRI</sequence>
<feature type="region of interest" description="Disordered" evidence="1">
    <location>
        <begin position="1"/>
        <end position="34"/>
    </location>
</feature>
<feature type="compositionally biased region" description="Basic residues" evidence="1">
    <location>
        <begin position="195"/>
        <end position="206"/>
    </location>
</feature>
<feature type="region of interest" description="Disordered" evidence="1">
    <location>
        <begin position="165"/>
        <end position="206"/>
    </location>
</feature>
<evidence type="ECO:0000313" key="3">
    <source>
        <dbReference type="Proteomes" id="UP001054945"/>
    </source>
</evidence>
<feature type="compositionally biased region" description="Basic residues" evidence="1">
    <location>
        <begin position="86"/>
        <end position="98"/>
    </location>
</feature>
<feature type="compositionally biased region" description="Basic and acidic residues" evidence="1">
    <location>
        <begin position="99"/>
        <end position="120"/>
    </location>
</feature>
<dbReference type="AlphaFoldDB" id="A0AAV4WRV1"/>
<reference evidence="2 3" key="1">
    <citation type="submission" date="2021-06" db="EMBL/GenBank/DDBJ databases">
        <title>Caerostris extrusa draft genome.</title>
        <authorList>
            <person name="Kono N."/>
            <person name="Arakawa K."/>
        </authorList>
    </citation>
    <scope>NUCLEOTIDE SEQUENCE [LARGE SCALE GENOMIC DNA]</scope>
</reference>
<feature type="compositionally biased region" description="Basic and acidic residues" evidence="1">
    <location>
        <begin position="1"/>
        <end position="12"/>
    </location>
</feature>
<evidence type="ECO:0000313" key="2">
    <source>
        <dbReference type="EMBL" id="GIY85422.1"/>
    </source>
</evidence>
<evidence type="ECO:0000256" key="1">
    <source>
        <dbReference type="SAM" id="MobiDB-lite"/>
    </source>
</evidence>
<comment type="caution">
    <text evidence="2">The sequence shown here is derived from an EMBL/GenBank/DDBJ whole genome shotgun (WGS) entry which is preliminary data.</text>
</comment>
<gene>
    <name evidence="2" type="ORF">CEXT_465191</name>
</gene>